<proteinExistence type="predicted"/>
<reference evidence="1" key="1">
    <citation type="submission" date="2020-12" db="EMBL/GenBank/DDBJ databases">
        <authorList>
            <person name="Rodrigo-Torres L."/>
            <person name="Arahal R. D."/>
            <person name="Lucena T."/>
        </authorList>
    </citation>
    <scope>NUCLEOTIDE SEQUENCE</scope>
    <source>
        <strain evidence="1">CECT 9390</strain>
    </source>
</reference>
<gene>
    <name evidence="1" type="ORF">CHRY9390_02363</name>
</gene>
<comment type="caution">
    <text evidence="1">The sequence shown here is derived from an EMBL/GenBank/DDBJ whole genome shotgun (WGS) entry which is preliminary data.</text>
</comment>
<accession>A0A9N8MHR9</accession>
<dbReference type="AlphaFoldDB" id="A0A9N8MHR9"/>
<organism evidence="1 2">
    <name type="scientific">Chryseobacterium aquaeductus</name>
    <dbReference type="NCBI Taxonomy" id="2675056"/>
    <lineage>
        <taxon>Bacteria</taxon>
        <taxon>Pseudomonadati</taxon>
        <taxon>Bacteroidota</taxon>
        <taxon>Flavobacteriia</taxon>
        <taxon>Flavobacteriales</taxon>
        <taxon>Weeksellaceae</taxon>
        <taxon>Chryseobacterium group</taxon>
        <taxon>Chryseobacterium</taxon>
    </lineage>
</organism>
<name>A0A9N8MHR9_9FLAO</name>
<sequence>MIVEFIIFVSNIYANCTLDEKTFTFNYIYGHFCWSFRQF</sequence>
<keyword evidence="2" id="KW-1185">Reference proteome</keyword>
<protein>
    <submittedName>
        <fullName evidence="1">Uncharacterized protein</fullName>
    </submittedName>
</protein>
<dbReference type="Proteomes" id="UP000662618">
    <property type="component" value="Unassembled WGS sequence"/>
</dbReference>
<dbReference type="EMBL" id="CAJIMS010000001">
    <property type="protein sequence ID" value="CAD7811479.1"/>
    <property type="molecule type" value="Genomic_DNA"/>
</dbReference>
<evidence type="ECO:0000313" key="2">
    <source>
        <dbReference type="Proteomes" id="UP000662618"/>
    </source>
</evidence>
<evidence type="ECO:0000313" key="1">
    <source>
        <dbReference type="EMBL" id="CAD7811479.1"/>
    </source>
</evidence>